<evidence type="ECO:0000313" key="2">
    <source>
        <dbReference type="EMBL" id="EAZ06289.1"/>
    </source>
</evidence>
<sequence length="262" mass="27285">MARALGHSRGGTVNKVAGENDDRPVPSQAATAVLAQSPLSRVAPRALQAMMSSGSNDMGDGVIVEQKGDEGGAYLPSKRRGSNNVLAINEQEGKEGRNDLGFRKQDDHDMAMKLNLVVAEQQWEIASRPVQTPNGEQGGGNNEELECGACAYCDRGVVARWSRNGALMSQDDDGTGNGMAVGEAPMDGEMARALGHSRGGTLNKVAGENDDRPVPSQAATAVLAQSPLSRVAPRALQAMMSSGSNDMGDGVIVEQKGDEGGV</sequence>
<dbReference type="Gramene" id="BGIOSGA028338-TA">
    <property type="protein sequence ID" value="BGIOSGA028338-PA"/>
    <property type="gene ID" value="BGIOSGA028338"/>
</dbReference>
<feature type="region of interest" description="Disordered" evidence="1">
    <location>
        <begin position="1"/>
        <end position="28"/>
    </location>
</feature>
<proteinExistence type="predicted"/>
<name>A2YT78_ORYSI</name>
<reference evidence="2 3" key="1">
    <citation type="journal article" date="2005" name="PLoS Biol.">
        <title>The genomes of Oryza sativa: a history of duplications.</title>
        <authorList>
            <person name="Yu J."/>
            <person name="Wang J."/>
            <person name="Lin W."/>
            <person name="Li S."/>
            <person name="Li H."/>
            <person name="Zhou J."/>
            <person name="Ni P."/>
            <person name="Dong W."/>
            <person name="Hu S."/>
            <person name="Zeng C."/>
            <person name="Zhang J."/>
            <person name="Zhang Y."/>
            <person name="Li R."/>
            <person name="Xu Z."/>
            <person name="Li S."/>
            <person name="Li X."/>
            <person name="Zheng H."/>
            <person name="Cong L."/>
            <person name="Lin L."/>
            <person name="Yin J."/>
            <person name="Geng J."/>
            <person name="Li G."/>
            <person name="Shi J."/>
            <person name="Liu J."/>
            <person name="Lv H."/>
            <person name="Li J."/>
            <person name="Wang J."/>
            <person name="Deng Y."/>
            <person name="Ran L."/>
            <person name="Shi X."/>
            <person name="Wang X."/>
            <person name="Wu Q."/>
            <person name="Li C."/>
            <person name="Ren X."/>
            <person name="Wang J."/>
            <person name="Wang X."/>
            <person name="Li D."/>
            <person name="Liu D."/>
            <person name="Zhang X."/>
            <person name="Ji Z."/>
            <person name="Zhao W."/>
            <person name="Sun Y."/>
            <person name="Zhang Z."/>
            <person name="Bao J."/>
            <person name="Han Y."/>
            <person name="Dong L."/>
            <person name="Ji J."/>
            <person name="Chen P."/>
            <person name="Wu S."/>
            <person name="Liu J."/>
            <person name="Xiao Y."/>
            <person name="Bu D."/>
            <person name="Tan J."/>
            <person name="Yang L."/>
            <person name="Ye C."/>
            <person name="Zhang J."/>
            <person name="Xu J."/>
            <person name="Zhou Y."/>
            <person name="Yu Y."/>
            <person name="Zhang B."/>
            <person name="Zhuang S."/>
            <person name="Wei H."/>
            <person name="Liu B."/>
            <person name="Lei M."/>
            <person name="Yu H."/>
            <person name="Li Y."/>
            <person name="Xu H."/>
            <person name="Wei S."/>
            <person name="He X."/>
            <person name="Fang L."/>
            <person name="Zhang Z."/>
            <person name="Zhang Y."/>
            <person name="Huang X."/>
            <person name="Su Z."/>
            <person name="Tong W."/>
            <person name="Li J."/>
            <person name="Tong Z."/>
            <person name="Li S."/>
            <person name="Ye J."/>
            <person name="Wang L."/>
            <person name="Fang L."/>
            <person name="Lei T."/>
            <person name="Chen C."/>
            <person name="Chen H."/>
            <person name="Xu Z."/>
            <person name="Li H."/>
            <person name="Huang H."/>
            <person name="Zhang F."/>
            <person name="Xu H."/>
            <person name="Li N."/>
            <person name="Zhao C."/>
            <person name="Li S."/>
            <person name="Dong L."/>
            <person name="Huang Y."/>
            <person name="Li L."/>
            <person name="Xi Y."/>
            <person name="Qi Q."/>
            <person name="Li W."/>
            <person name="Zhang B."/>
            <person name="Hu W."/>
            <person name="Zhang Y."/>
            <person name="Tian X."/>
            <person name="Jiao Y."/>
            <person name="Liang X."/>
            <person name="Jin J."/>
            <person name="Gao L."/>
            <person name="Zheng W."/>
            <person name="Hao B."/>
            <person name="Liu S."/>
            <person name="Wang W."/>
            <person name="Yuan L."/>
            <person name="Cao M."/>
            <person name="McDermott J."/>
            <person name="Samudrala R."/>
            <person name="Wang J."/>
            <person name="Wong G.K."/>
            <person name="Yang H."/>
        </authorList>
    </citation>
    <scope>NUCLEOTIDE SEQUENCE [LARGE SCALE GENOMIC DNA]</scope>
    <source>
        <strain evidence="3">cv. 93-11</strain>
    </source>
</reference>
<keyword evidence="3" id="KW-1185">Reference proteome</keyword>
<gene>
    <name evidence="2" type="ORF">OsI_28524</name>
</gene>
<dbReference type="EMBL" id="CM000133">
    <property type="protein sequence ID" value="EAZ06289.1"/>
    <property type="molecule type" value="Genomic_DNA"/>
</dbReference>
<dbReference type="OMA" id="GSNDMGD"/>
<organism evidence="2 3">
    <name type="scientific">Oryza sativa subsp. indica</name>
    <name type="common">Rice</name>
    <dbReference type="NCBI Taxonomy" id="39946"/>
    <lineage>
        <taxon>Eukaryota</taxon>
        <taxon>Viridiplantae</taxon>
        <taxon>Streptophyta</taxon>
        <taxon>Embryophyta</taxon>
        <taxon>Tracheophyta</taxon>
        <taxon>Spermatophyta</taxon>
        <taxon>Magnoliopsida</taxon>
        <taxon>Liliopsida</taxon>
        <taxon>Poales</taxon>
        <taxon>Poaceae</taxon>
        <taxon>BOP clade</taxon>
        <taxon>Oryzoideae</taxon>
        <taxon>Oryzeae</taxon>
        <taxon>Oryzinae</taxon>
        <taxon>Oryza</taxon>
        <taxon>Oryza sativa</taxon>
    </lineage>
</organism>
<evidence type="ECO:0000256" key="1">
    <source>
        <dbReference type="SAM" id="MobiDB-lite"/>
    </source>
</evidence>
<dbReference type="HOGENOM" id="CLU_092965_0_0_1"/>
<dbReference type="AlphaFoldDB" id="A2YT78"/>
<evidence type="ECO:0000313" key="3">
    <source>
        <dbReference type="Proteomes" id="UP000007015"/>
    </source>
</evidence>
<dbReference type="Proteomes" id="UP000007015">
    <property type="component" value="Chromosome 8"/>
</dbReference>
<protein>
    <submittedName>
        <fullName evidence="2">Uncharacterized protein</fullName>
    </submittedName>
</protein>
<feature type="region of interest" description="Disordered" evidence="1">
    <location>
        <begin position="240"/>
        <end position="262"/>
    </location>
</feature>
<feature type="region of interest" description="Disordered" evidence="1">
    <location>
        <begin position="51"/>
        <end position="79"/>
    </location>
</feature>
<accession>A2YT78</accession>